<evidence type="ECO:0000259" key="1">
    <source>
        <dbReference type="Pfam" id="PF00027"/>
    </source>
</evidence>
<organism evidence="2 3">
    <name type="scientific">Litoreibacter ascidiaceicola</name>
    <dbReference type="NCBI Taxonomy" id="1486859"/>
    <lineage>
        <taxon>Bacteria</taxon>
        <taxon>Pseudomonadati</taxon>
        <taxon>Pseudomonadota</taxon>
        <taxon>Alphaproteobacteria</taxon>
        <taxon>Rhodobacterales</taxon>
        <taxon>Roseobacteraceae</taxon>
        <taxon>Litoreibacter</taxon>
    </lineage>
</organism>
<dbReference type="InterPro" id="IPR018490">
    <property type="entry name" value="cNMP-bd_dom_sf"/>
</dbReference>
<dbReference type="SUPFAM" id="SSF51206">
    <property type="entry name" value="cAMP-binding domain-like"/>
    <property type="match status" value="1"/>
</dbReference>
<dbReference type="EMBL" id="FQUV01000009">
    <property type="protein sequence ID" value="SHF67079.1"/>
    <property type="molecule type" value="Genomic_DNA"/>
</dbReference>
<keyword evidence="2" id="KW-0418">Kinase</keyword>
<dbReference type="Pfam" id="PF00027">
    <property type="entry name" value="cNMP_binding"/>
    <property type="match status" value="1"/>
</dbReference>
<sequence length="161" mass="17601">MGLFASIDVDVHLVRMGQDGQSTIVHRAAPGTCFAEASLFSGTYHCDAIAQGDGSVYRIDKGAVLLGLQSAEFAETYCQALALQVQQMRQIREVLAIRSAEERVFAGLAAGLLVGKVIDFAATISLTHEATYRALRKLVKQGRVENTRRGFYQLNTKRLPQ</sequence>
<accession>A0A1M5DJ92</accession>
<dbReference type="InterPro" id="IPR000595">
    <property type="entry name" value="cNMP-bd_dom"/>
</dbReference>
<dbReference type="Proteomes" id="UP000184144">
    <property type="component" value="Unassembled WGS sequence"/>
</dbReference>
<proteinExistence type="predicted"/>
<gene>
    <name evidence="2" type="ORF">SAMN05444273_10971</name>
</gene>
<dbReference type="AlphaFoldDB" id="A0A1M5DJ92"/>
<dbReference type="STRING" id="1486859.SAMN05444273_10971"/>
<keyword evidence="2" id="KW-0808">Transferase</keyword>
<name>A0A1M5DJ92_9RHOB</name>
<feature type="domain" description="Cyclic nucleotide-binding" evidence="1">
    <location>
        <begin position="11"/>
        <end position="64"/>
    </location>
</feature>
<protein>
    <submittedName>
        <fullName evidence="2">cAMP-binding domain of CRP or a regulatory subunit of cAMP-dependent protein kinases</fullName>
    </submittedName>
</protein>
<evidence type="ECO:0000313" key="2">
    <source>
        <dbReference type="EMBL" id="SHF67079.1"/>
    </source>
</evidence>
<keyword evidence="3" id="KW-1185">Reference proteome</keyword>
<dbReference type="Gene3D" id="2.60.120.10">
    <property type="entry name" value="Jelly Rolls"/>
    <property type="match status" value="1"/>
</dbReference>
<reference evidence="3" key="1">
    <citation type="submission" date="2016-11" db="EMBL/GenBank/DDBJ databases">
        <authorList>
            <person name="Varghese N."/>
            <person name="Submissions S."/>
        </authorList>
    </citation>
    <scope>NUCLEOTIDE SEQUENCE [LARGE SCALE GENOMIC DNA]</scope>
    <source>
        <strain evidence="3">DSM 100566</strain>
    </source>
</reference>
<dbReference type="GO" id="GO:0016301">
    <property type="term" value="F:kinase activity"/>
    <property type="evidence" value="ECO:0007669"/>
    <property type="project" value="UniProtKB-KW"/>
</dbReference>
<dbReference type="InterPro" id="IPR014710">
    <property type="entry name" value="RmlC-like_jellyroll"/>
</dbReference>
<evidence type="ECO:0000313" key="3">
    <source>
        <dbReference type="Proteomes" id="UP000184144"/>
    </source>
</evidence>